<dbReference type="GO" id="GO:0003712">
    <property type="term" value="F:transcription coregulator activity"/>
    <property type="evidence" value="ECO:0000318"/>
    <property type="project" value="GO_Central"/>
</dbReference>
<feature type="compositionally biased region" description="Low complexity" evidence="11">
    <location>
        <begin position="437"/>
        <end position="450"/>
    </location>
</feature>
<dbReference type="EnsemblMetazoa" id="ISCW005295-RA">
    <property type="protein sequence ID" value="ISCW005295-PA"/>
    <property type="gene ID" value="ISCW005295"/>
</dbReference>
<dbReference type="PaxDb" id="6945-B7PLL7"/>
<dbReference type="Pfam" id="PF14324">
    <property type="entry name" value="PINIT"/>
    <property type="match status" value="1"/>
</dbReference>
<dbReference type="InterPro" id="IPR038654">
    <property type="entry name" value="PINIT_sf"/>
</dbReference>
<feature type="region of interest" description="Disordered" evidence="11">
    <location>
        <begin position="435"/>
        <end position="480"/>
    </location>
</feature>
<reference evidence="16" key="2">
    <citation type="submission" date="2020-05" db="UniProtKB">
        <authorList>
            <consortium name="EnsemblMetazoa"/>
        </authorList>
    </citation>
    <scope>IDENTIFICATION</scope>
    <source>
        <strain evidence="16">wikel</strain>
    </source>
</reference>
<dbReference type="AlphaFoldDB" id="B7PLL7"/>
<keyword evidence="8" id="KW-0862">Zinc</keyword>
<dbReference type="EMBL" id="ABJB010996409">
    <property type="status" value="NOT_ANNOTATED_CDS"/>
    <property type="molecule type" value="Genomic_DNA"/>
</dbReference>
<protein>
    <submittedName>
        <fullName evidence="15 16">Sumo ligase, putative</fullName>
    </submittedName>
</protein>
<dbReference type="InterPro" id="IPR004181">
    <property type="entry name" value="Znf_MIZ"/>
</dbReference>
<dbReference type="FunCoup" id="B7PLL7">
    <property type="interactions" value="1596"/>
</dbReference>
<comment type="pathway">
    <text evidence="2">Protein modification; protein sumoylation.</text>
</comment>
<dbReference type="GO" id="GO:0006357">
    <property type="term" value="P:regulation of transcription by RNA polymerase II"/>
    <property type="evidence" value="ECO:0000318"/>
    <property type="project" value="GO_Central"/>
</dbReference>
<dbReference type="Pfam" id="PF02891">
    <property type="entry name" value="zf-MIZ"/>
    <property type="match status" value="1"/>
</dbReference>
<evidence type="ECO:0000256" key="7">
    <source>
        <dbReference type="ARBA" id="ARBA00022786"/>
    </source>
</evidence>
<dbReference type="PROSITE" id="PS51466">
    <property type="entry name" value="PINIT"/>
    <property type="match status" value="1"/>
</dbReference>
<dbReference type="Gene3D" id="2.60.120.780">
    <property type="entry name" value="PINIT domain"/>
    <property type="match status" value="1"/>
</dbReference>
<evidence type="ECO:0000259" key="12">
    <source>
        <dbReference type="PROSITE" id="PS50800"/>
    </source>
</evidence>
<evidence type="ECO:0000256" key="11">
    <source>
        <dbReference type="SAM" id="MobiDB-lite"/>
    </source>
</evidence>
<dbReference type="InterPro" id="IPR013083">
    <property type="entry name" value="Znf_RING/FYVE/PHD"/>
</dbReference>
<dbReference type="PANTHER" id="PTHR10782">
    <property type="entry name" value="ZINC FINGER MIZ DOMAIN-CONTAINING PROTEIN"/>
    <property type="match status" value="1"/>
</dbReference>
<evidence type="ECO:0000259" key="14">
    <source>
        <dbReference type="PROSITE" id="PS51466"/>
    </source>
</evidence>
<evidence type="ECO:0000256" key="1">
    <source>
        <dbReference type="ARBA" id="ARBA00004123"/>
    </source>
</evidence>
<dbReference type="GO" id="GO:0000785">
    <property type="term" value="C:chromatin"/>
    <property type="evidence" value="ECO:0000318"/>
    <property type="project" value="GO_Central"/>
</dbReference>
<evidence type="ECO:0000256" key="10">
    <source>
        <dbReference type="PROSITE-ProRule" id="PRU00452"/>
    </source>
</evidence>
<evidence type="ECO:0000256" key="8">
    <source>
        <dbReference type="ARBA" id="ARBA00022833"/>
    </source>
</evidence>
<dbReference type="HOGENOM" id="CLU_020768_1_0_1"/>
<evidence type="ECO:0000256" key="6">
    <source>
        <dbReference type="ARBA" id="ARBA00022771"/>
    </source>
</evidence>
<keyword evidence="9" id="KW-0539">Nucleus</keyword>
<dbReference type="GO" id="GO:0061665">
    <property type="term" value="F:SUMO ligase activity"/>
    <property type="evidence" value="ECO:0000318"/>
    <property type="project" value="GO_Central"/>
</dbReference>
<dbReference type="EMBL" id="ABJB010687923">
    <property type="status" value="NOT_ANNOTATED_CDS"/>
    <property type="molecule type" value="Genomic_DNA"/>
</dbReference>
<comment type="similarity">
    <text evidence="3">Belongs to the PIAS family.</text>
</comment>
<dbReference type="CDD" id="cd16790">
    <property type="entry name" value="SP-RING_PIAS"/>
    <property type="match status" value="1"/>
</dbReference>
<dbReference type="STRING" id="6945.B7PLL7"/>
<dbReference type="PANTHER" id="PTHR10782:SF94">
    <property type="entry name" value="SUPPRESSOR OF VARIEGATION 2-10, ISOFORM I"/>
    <property type="match status" value="1"/>
</dbReference>
<dbReference type="InterPro" id="IPR036361">
    <property type="entry name" value="SAP_dom_sf"/>
</dbReference>
<evidence type="ECO:0000256" key="5">
    <source>
        <dbReference type="ARBA" id="ARBA00022723"/>
    </source>
</evidence>
<evidence type="ECO:0000256" key="3">
    <source>
        <dbReference type="ARBA" id="ARBA00005383"/>
    </source>
</evidence>
<dbReference type="GO" id="GO:0008270">
    <property type="term" value="F:zinc ion binding"/>
    <property type="evidence" value="ECO:0007669"/>
    <property type="project" value="UniProtKB-KW"/>
</dbReference>
<feature type="domain" description="SAP" evidence="12">
    <location>
        <begin position="11"/>
        <end position="45"/>
    </location>
</feature>
<dbReference type="SUPFAM" id="SSF68906">
    <property type="entry name" value="SAP domain"/>
    <property type="match status" value="1"/>
</dbReference>
<dbReference type="VEuPathDB" id="VectorBase:ISCP_030395"/>
<evidence type="ECO:0000313" key="16">
    <source>
        <dbReference type="EnsemblMetazoa" id="ISCW005295-PA"/>
    </source>
</evidence>
<comment type="subcellular location">
    <subcellularLocation>
        <location evidence="1">Nucleus</location>
    </subcellularLocation>
</comment>
<gene>
    <name evidence="15" type="ORF">IscW_ISCW005295</name>
</gene>
<evidence type="ECO:0000313" key="15">
    <source>
        <dbReference type="EMBL" id="EEC07489.1"/>
    </source>
</evidence>
<evidence type="ECO:0000313" key="17">
    <source>
        <dbReference type="Proteomes" id="UP000001555"/>
    </source>
</evidence>
<reference evidence="15 17" key="1">
    <citation type="submission" date="2008-03" db="EMBL/GenBank/DDBJ databases">
        <title>Annotation of Ixodes scapularis.</title>
        <authorList>
            <consortium name="Ixodes scapularis Genome Project Consortium"/>
            <person name="Caler E."/>
            <person name="Hannick L.I."/>
            <person name="Bidwell S."/>
            <person name="Joardar V."/>
            <person name="Thiagarajan M."/>
            <person name="Amedeo P."/>
            <person name="Galinsky K.J."/>
            <person name="Schobel S."/>
            <person name="Inman J."/>
            <person name="Hostetler J."/>
            <person name="Miller J."/>
            <person name="Hammond M."/>
            <person name="Megy K."/>
            <person name="Lawson D."/>
            <person name="Kodira C."/>
            <person name="Sutton G."/>
            <person name="Meyer J."/>
            <person name="Hill C.A."/>
            <person name="Birren B."/>
            <person name="Nene V."/>
            <person name="Collins F."/>
            <person name="Alarcon-Chaidez F."/>
            <person name="Wikel S."/>
            <person name="Strausberg R."/>
        </authorList>
    </citation>
    <scope>NUCLEOTIDE SEQUENCE [LARGE SCALE GENOMIC DNA]</scope>
    <source>
        <strain evidence="17">Wikel</strain>
        <strain evidence="15">Wikel colony</strain>
    </source>
</reference>
<dbReference type="InterPro" id="IPR003034">
    <property type="entry name" value="SAP_dom"/>
</dbReference>
<dbReference type="PROSITE" id="PS50800">
    <property type="entry name" value="SAP"/>
    <property type="match status" value="1"/>
</dbReference>
<feature type="region of interest" description="Disordered" evidence="11">
    <location>
        <begin position="105"/>
        <end position="131"/>
    </location>
</feature>
<dbReference type="EMBL" id="ABJB010818663">
    <property type="status" value="NOT_ANNOTATED_CDS"/>
    <property type="molecule type" value="Genomic_DNA"/>
</dbReference>
<evidence type="ECO:0000256" key="4">
    <source>
        <dbReference type="ARBA" id="ARBA00022679"/>
    </source>
</evidence>
<dbReference type="GO" id="GO:0005634">
    <property type="term" value="C:nucleus"/>
    <property type="evidence" value="ECO:0007669"/>
    <property type="project" value="UniProtKB-SubCell"/>
</dbReference>
<dbReference type="FunFam" id="2.60.120.780:FF:000002">
    <property type="entry name" value="E3 SUMO-protein ligase PIAS4"/>
    <property type="match status" value="1"/>
</dbReference>
<dbReference type="GO" id="GO:0016925">
    <property type="term" value="P:protein sumoylation"/>
    <property type="evidence" value="ECO:0000318"/>
    <property type="project" value="GO_Central"/>
</dbReference>
<keyword evidence="4" id="KW-0808">Transferase</keyword>
<dbReference type="EMBL" id="ABJB010468398">
    <property type="status" value="NOT_ANNOTATED_CDS"/>
    <property type="molecule type" value="Genomic_DNA"/>
</dbReference>
<dbReference type="VEuPathDB" id="VectorBase:ISCW005295"/>
<evidence type="ECO:0000256" key="9">
    <source>
        <dbReference type="ARBA" id="ARBA00023242"/>
    </source>
</evidence>
<dbReference type="SMART" id="SM00513">
    <property type="entry name" value="SAP"/>
    <property type="match status" value="1"/>
</dbReference>
<dbReference type="Proteomes" id="UP000001555">
    <property type="component" value="Unassembled WGS sequence"/>
</dbReference>
<keyword evidence="17" id="KW-1185">Reference proteome</keyword>
<dbReference type="InterPro" id="IPR023321">
    <property type="entry name" value="PINIT"/>
</dbReference>
<accession>B7PLL7</accession>
<dbReference type="OrthoDB" id="10263264at2759"/>
<name>B7PLL7_IXOSC</name>
<dbReference type="UniPathway" id="UPA00886"/>
<proteinExistence type="inferred from homology"/>
<feature type="domain" description="SP-RING-type" evidence="13">
    <location>
        <begin position="329"/>
        <end position="414"/>
    </location>
</feature>
<feature type="non-terminal residue" evidence="15">
    <location>
        <position position="480"/>
    </location>
</feature>
<keyword evidence="5" id="KW-0479">Metal-binding</keyword>
<dbReference type="Gene3D" id="1.10.720.30">
    <property type="entry name" value="SAP domain"/>
    <property type="match status" value="1"/>
</dbReference>
<feature type="domain" description="PINIT" evidence="14">
    <location>
        <begin position="127"/>
        <end position="297"/>
    </location>
</feature>
<evidence type="ECO:0000259" key="13">
    <source>
        <dbReference type="PROSITE" id="PS51044"/>
    </source>
</evidence>
<dbReference type="Gene3D" id="3.30.40.10">
    <property type="entry name" value="Zinc/RING finger domain, C3HC4 (zinc finger)"/>
    <property type="match status" value="1"/>
</dbReference>
<keyword evidence="7" id="KW-0833">Ubl conjugation pathway</keyword>
<dbReference type="FunFam" id="1.10.720.30:FF:000001">
    <property type="entry name" value="E3 SUMO-protein ligase PIAS2 isoform 1"/>
    <property type="match status" value="1"/>
</dbReference>
<dbReference type="EMBL" id="DS741077">
    <property type="protein sequence ID" value="EEC07489.1"/>
    <property type="molecule type" value="Genomic_DNA"/>
</dbReference>
<organism>
    <name type="scientific">Ixodes scapularis</name>
    <name type="common">Black-legged tick</name>
    <name type="synonym">Deer tick</name>
    <dbReference type="NCBI Taxonomy" id="6945"/>
    <lineage>
        <taxon>Eukaryota</taxon>
        <taxon>Metazoa</taxon>
        <taxon>Ecdysozoa</taxon>
        <taxon>Arthropoda</taxon>
        <taxon>Chelicerata</taxon>
        <taxon>Arachnida</taxon>
        <taxon>Acari</taxon>
        <taxon>Parasitiformes</taxon>
        <taxon>Ixodida</taxon>
        <taxon>Ixodoidea</taxon>
        <taxon>Ixodidae</taxon>
        <taxon>Ixodinae</taxon>
        <taxon>Ixodes</taxon>
    </lineage>
</organism>
<dbReference type="GO" id="GO:0016874">
    <property type="term" value="F:ligase activity"/>
    <property type="evidence" value="ECO:0007669"/>
    <property type="project" value="UniProtKB-KW"/>
</dbReference>
<keyword evidence="6 10" id="KW-0863">Zinc-finger</keyword>
<keyword evidence="15" id="KW-0436">Ligase</keyword>
<sequence>VVCAPLLQQMVLNFRVSELQVLLGFAGRNKSGKKQELQARALELLRTHNTPILMKIRELHKWVSFSTSPGASHTWRSTYLKGPAYASLTRAGALLGGAHHGGVHGGDYPSKLHPPPMLPQATGGAQAPPAPSYPVHPDVRFKQLPFFDVLAELHRPASLSECCQLDTSSGEFFWFCLGGKGGVAIANGKRAFLKKGSTIFPWQRRGCKRTRRCRDTSCEQDDIFPHSMCVKVNSKVCPLPNPIPTNKPGVEPKRPSRPINIVSMCRLSPTVSNHVSVTWLSEYGRAYAIGVYLVRKLTASTLLQRLKATGMRNPDHTRAMIKEKLQHDPDSEIATTSLRGSLICPLGKMRMGIPCRALTCLHLQCFDASLYLQMNEKKPTWICPVCDRPATFTSLVIDGLFMEITMKAPGDCKEVQFHEDGSWSPLVAKKETHLINSPTSASTSRATTSTESQPSGRSSKRPRVEVIDLTLDSSDDEGDP</sequence>
<evidence type="ECO:0000256" key="2">
    <source>
        <dbReference type="ARBA" id="ARBA00004718"/>
    </source>
</evidence>
<dbReference type="EMBL" id="ABJB010678239">
    <property type="status" value="NOT_ANNOTATED_CDS"/>
    <property type="molecule type" value="Genomic_DNA"/>
</dbReference>
<dbReference type="PROSITE" id="PS51044">
    <property type="entry name" value="ZF_SP_RING"/>
    <property type="match status" value="1"/>
</dbReference>
<feature type="non-terminal residue" evidence="15">
    <location>
        <position position="1"/>
    </location>
</feature>
<dbReference type="Pfam" id="PF02037">
    <property type="entry name" value="SAP"/>
    <property type="match status" value="1"/>
</dbReference>
<dbReference type="VEuPathDB" id="VectorBase:ISCI005295"/>